<organism evidence="10 11">
    <name type="scientific">Petrolisthes cinctipes</name>
    <name type="common">Flat porcelain crab</name>
    <dbReference type="NCBI Taxonomy" id="88211"/>
    <lineage>
        <taxon>Eukaryota</taxon>
        <taxon>Metazoa</taxon>
        <taxon>Ecdysozoa</taxon>
        <taxon>Arthropoda</taxon>
        <taxon>Crustacea</taxon>
        <taxon>Multicrustacea</taxon>
        <taxon>Malacostraca</taxon>
        <taxon>Eumalacostraca</taxon>
        <taxon>Eucarida</taxon>
        <taxon>Decapoda</taxon>
        <taxon>Pleocyemata</taxon>
        <taxon>Anomura</taxon>
        <taxon>Galatheoidea</taxon>
        <taxon>Porcellanidae</taxon>
        <taxon>Petrolisthes</taxon>
    </lineage>
</organism>
<dbReference type="PROSITE" id="PS50157">
    <property type="entry name" value="ZINC_FINGER_C2H2_2"/>
    <property type="match status" value="3"/>
</dbReference>
<gene>
    <name evidence="10" type="ORF">Pcinc_009723</name>
</gene>
<keyword evidence="6" id="KW-0539">Nucleus</keyword>
<dbReference type="GO" id="GO:0005634">
    <property type="term" value="C:nucleus"/>
    <property type="evidence" value="ECO:0007669"/>
    <property type="project" value="UniProtKB-SubCell"/>
</dbReference>
<dbReference type="GO" id="GO:0001228">
    <property type="term" value="F:DNA-binding transcription activator activity, RNA polymerase II-specific"/>
    <property type="evidence" value="ECO:0007669"/>
    <property type="project" value="TreeGrafter"/>
</dbReference>
<dbReference type="Proteomes" id="UP001286313">
    <property type="component" value="Unassembled WGS sequence"/>
</dbReference>
<keyword evidence="11" id="KW-1185">Reference proteome</keyword>
<evidence type="ECO:0000256" key="7">
    <source>
        <dbReference type="PROSITE-ProRule" id="PRU00042"/>
    </source>
</evidence>
<evidence type="ECO:0000259" key="9">
    <source>
        <dbReference type="PROSITE" id="PS50157"/>
    </source>
</evidence>
<evidence type="ECO:0000256" key="2">
    <source>
        <dbReference type="ARBA" id="ARBA00022723"/>
    </source>
</evidence>
<dbReference type="FunFam" id="3.30.160.60:FF:001249">
    <property type="entry name" value="CTCF"/>
    <property type="match status" value="1"/>
</dbReference>
<evidence type="ECO:0000256" key="8">
    <source>
        <dbReference type="SAM" id="MobiDB-lite"/>
    </source>
</evidence>
<dbReference type="SUPFAM" id="SSF57667">
    <property type="entry name" value="beta-beta-alpha zinc fingers"/>
    <property type="match status" value="3"/>
</dbReference>
<reference evidence="10" key="1">
    <citation type="submission" date="2023-10" db="EMBL/GenBank/DDBJ databases">
        <title>Genome assemblies of two species of porcelain crab, Petrolisthes cinctipes and Petrolisthes manimaculis (Anomura: Porcellanidae).</title>
        <authorList>
            <person name="Angst P."/>
        </authorList>
    </citation>
    <scope>NUCLEOTIDE SEQUENCE</scope>
    <source>
        <strain evidence="10">PB745_01</strain>
        <tissue evidence="10">Gill</tissue>
    </source>
</reference>
<dbReference type="AlphaFoldDB" id="A0AAE1KUJ3"/>
<evidence type="ECO:0000313" key="11">
    <source>
        <dbReference type="Proteomes" id="UP001286313"/>
    </source>
</evidence>
<dbReference type="GO" id="GO:0008270">
    <property type="term" value="F:zinc ion binding"/>
    <property type="evidence" value="ECO:0007669"/>
    <property type="project" value="UniProtKB-KW"/>
</dbReference>
<dbReference type="SMART" id="SM00355">
    <property type="entry name" value="ZnF_C2H2"/>
    <property type="match status" value="4"/>
</dbReference>
<dbReference type="EMBL" id="JAWQEG010000726">
    <property type="protein sequence ID" value="KAK3886146.1"/>
    <property type="molecule type" value="Genomic_DNA"/>
</dbReference>
<proteinExistence type="predicted"/>
<comment type="caution">
    <text evidence="10">The sequence shown here is derived from an EMBL/GenBank/DDBJ whole genome shotgun (WGS) entry which is preliminary data.</text>
</comment>
<feature type="region of interest" description="Disordered" evidence="8">
    <location>
        <begin position="217"/>
        <end position="237"/>
    </location>
</feature>
<keyword evidence="2" id="KW-0479">Metal-binding</keyword>
<dbReference type="InterPro" id="IPR036236">
    <property type="entry name" value="Znf_C2H2_sf"/>
</dbReference>
<evidence type="ECO:0000256" key="5">
    <source>
        <dbReference type="ARBA" id="ARBA00022833"/>
    </source>
</evidence>
<dbReference type="Gene3D" id="3.30.160.60">
    <property type="entry name" value="Classic Zinc Finger"/>
    <property type="match status" value="4"/>
</dbReference>
<dbReference type="FunFam" id="3.30.160.60:FF:000417">
    <property type="entry name" value="Zinc finger protein"/>
    <property type="match status" value="1"/>
</dbReference>
<feature type="domain" description="C2H2-type" evidence="9">
    <location>
        <begin position="18"/>
        <end position="45"/>
    </location>
</feature>
<dbReference type="GO" id="GO:0000978">
    <property type="term" value="F:RNA polymerase II cis-regulatory region sequence-specific DNA binding"/>
    <property type="evidence" value="ECO:0007669"/>
    <property type="project" value="TreeGrafter"/>
</dbReference>
<dbReference type="PANTHER" id="PTHR24393:SF163">
    <property type="entry name" value="GASTRULA ZINC FINGER PROTEIN XLCGF7.1-LIKE"/>
    <property type="match status" value="1"/>
</dbReference>
<feature type="domain" description="C2H2-type" evidence="9">
    <location>
        <begin position="134"/>
        <end position="161"/>
    </location>
</feature>
<dbReference type="InterPro" id="IPR013087">
    <property type="entry name" value="Znf_C2H2_type"/>
</dbReference>
<accession>A0AAE1KUJ3</accession>
<keyword evidence="4 7" id="KW-0863">Zinc-finger</keyword>
<keyword evidence="5" id="KW-0862">Zinc</keyword>
<dbReference type="Pfam" id="PF00096">
    <property type="entry name" value="zf-C2H2"/>
    <property type="match status" value="2"/>
</dbReference>
<dbReference type="PANTHER" id="PTHR24393">
    <property type="entry name" value="ZINC FINGER PROTEIN"/>
    <property type="match status" value="1"/>
</dbReference>
<keyword evidence="3" id="KW-0677">Repeat</keyword>
<dbReference type="FunFam" id="3.30.160.60:FF:000145">
    <property type="entry name" value="Zinc finger protein 574"/>
    <property type="match status" value="1"/>
</dbReference>
<evidence type="ECO:0000256" key="1">
    <source>
        <dbReference type="ARBA" id="ARBA00004123"/>
    </source>
</evidence>
<protein>
    <recommendedName>
        <fullName evidence="9">C2H2-type domain-containing protein</fullName>
    </recommendedName>
</protein>
<sequence length="237" mass="26292">MWGSSSFYQSQPLPAKTHRCPYCSYSSSTRTNCINHMRTHTGEKPFLLGWTLVLPELGEAARHNGSASALPPRRINAPTARMPLMSPQISSLTCEPIQGKNHFLVGLESDVEAAGGRGATPGLPRGFTNSNKNHQCSICTYTTNVATNLRNHMRTHTGEKPFSCQYCTFRTTQKRNLITHIRTHTGEKPYACEHCPYRSAWKGNLNAHMLTHRPVDETGAPIKTENLGPQGTYGQLQ</sequence>
<evidence type="ECO:0000256" key="4">
    <source>
        <dbReference type="ARBA" id="ARBA00022771"/>
    </source>
</evidence>
<evidence type="ECO:0000256" key="6">
    <source>
        <dbReference type="ARBA" id="ARBA00023242"/>
    </source>
</evidence>
<comment type="subcellular location">
    <subcellularLocation>
        <location evidence="1">Nucleus</location>
    </subcellularLocation>
</comment>
<name>A0AAE1KUJ3_PETCI</name>
<evidence type="ECO:0000256" key="3">
    <source>
        <dbReference type="ARBA" id="ARBA00022737"/>
    </source>
</evidence>
<feature type="compositionally biased region" description="Polar residues" evidence="8">
    <location>
        <begin position="227"/>
        <end position="237"/>
    </location>
</feature>
<evidence type="ECO:0000313" key="10">
    <source>
        <dbReference type="EMBL" id="KAK3886146.1"/>
    </source>
</evidence>
<feature type="domain" description="C2H2-type" evidence="9">
    <location>
        <begin position="162"/>
        <end position="189"/>
    </location>
</feature>